<organism evidence="2 3">
    <name type="scientific">Nitratidesulfovibrio oxamicus</name>
    <dbReference type="NCBI Taxonomy" id="32016"/>
    <lineage>
        <taxon>Bacteria</taxon>
        <taxon>Pseudomonadati</taxon>
        <taxon>Thermodesulfobacteriota</taxon>
        <taxon>Desulfovibrionia</taxon>
        <taxon>Desulfovibrionales</taxon>
        <taxon>Desulfovibrionaceae</taxon>
        <taxon>Nitratidesulfovibrio</taxon>
    </lineage>
</organism>
<sequence length="196" mass="21162">MLRHNVSRTLAALLLVLASLALAACAPGNSVRLLYSPPDATVLPDPSAPRVTVVMFEDKRPLVQVGERKDGTSFVASSTVSDWVSRSLADELARQGLQVSFALTQEQARAGGPDYIVTGVVNEVWLKELKTTEFSTSMKLAVSVSDYTKVLYTEHLSGGQSKQVIPASDVVEKLLAETLRDVLQPAARKIQATVKK</sequence>
<evidence type="ECO:0000313" key="3">
    <source>
        <dbReference type="Proteomes" id="UP001194469"/>
    </source>
</evidence>
<dbReference type="Proteomes" id="UP001194469">
    <property type="component" value="Unassembled WGS sequence"/>
</dbReference>
<keyword evidence="3" id="KW-1185">Reference proteome</keyword>
<dbReference type="PROSITE" id="PS51257">
    <property type="entry name" value="PROKAR_LIPOPROTEIN"/>
    <property type="match status" value="1"/>
</dbReference>
<evidence type="ECO:0000256" key="1">
    <source>
        <dbReference type="SAM" id="SignalP"/>
    </source>
</evidence>
<gene>
    <name evidence="2" type="ORF">FVW20_10245</name>
</gene>
<feature type="chain" id="PRO_5046305508" description="ABC-type transport auxiliary lipoprotein component domain-containing protein" evidence="1">
    <location>
        <begin position="24"/>
        <end position="196"/>
    </location>
</feature>
<feature type="signal peptide" evidence="1">
    <location>
        <begin position="1"/>
        <end position="23"/>
    </location>
</feature>
<protein>
    <recommendedName>
        <fullName evidence="4">ABC-type transport auxiliary lipoprotein component domain-containing protein</fullName>
    </recommendedName>
</protein>
<reference evidence="2 3" key="1">
    <citation type="submission" date="2019-08" db="EMBL/GenBank/DDBJ databases">
        <authorList>
            <person name="Luo N."/>
        </authorList>
    </citation>
    <scope>NUCLEOTIDE SEQUENCE [LARGE SCALE GENOMIC DNA]</scope>
    <source>
        <strain evidence="2 3">NCIMB 9442</strain>
    </source>
</reference>
<accession>A0ABS0J4N4</accession>
<name>A0ABS0J4N4_9BACT</name>
<comment type="caution">
    <text evidence="2">The sequence shown here is derived from an EMBL/GenBank/DDBJ whole genome shotgun (WGS) entry which is preliminary data.</text>
</comment>
<keyword evidence="1" id="KW-0732">Signal</keyword>
<dbReference type="RefSeq" id="WP_196609381.1">
    <property type="nucleotide sequence ID" value="NZ_VRYY01000278.1"/>
</dbReference>
<dbReference type="EMBL" id="VRYY01000278">
    <property type="protein sequence ID" value="MBG3877389.1"/>
    <property type="molecule type" value="Genomic_DNA"/>
</dbReference>
<proteinExistence type="predicted"/>
<evidence type="ECO:0008006" key="4">
    <source>
        <dbReference type="Google" id="ProtNLM"/>
    </source>
</evidence>
<evidence type="ECO:0000313" key="2">
    <source>
        <dbReference type="EMBL" id="MBG3877389.1"/>
    </source>
</evidence>